<keyword evidence="1" id="KW-1133">Transmembrane helix</keyword>
<evidence type="ECO:0000313" key="2">
    <source>
        <dbReference type="EMBL" id="JAA45027.1"/>
    </source>
</evidence>
<dbReference type="EMBL" id="GABZ01008498">
    <property type="protein sequence ID" value="JAA45027.1"/>
    <property type="molecule type" value="mRNA"/>
</dbReference>
<feature type="transmembrane region" description="Helical" evidence="1">
    <location>
        <begin position="53"/>
        <end position="84"/>
    </location>
</feature>
<keyword evidence="1" id="KW-0812">Transmembrane</keyword>
<feature type="transmembrane region" description="Helical" evidence="1">
    <location>
        <begin position="12"/>
        <end position="32"/>
    </location>
</feature>
<protein>
    <submittedName>
        <fullName evidence="2">Uncharacterized protein</fullName>
    </submittedName>
</protein>
<evidence type="ECO:0000256" key="1">
    <source>
        <dbReference type="SAM" id="Phobius"/>
    </source>
</evidence>
<keyword evidence="1" id="KW-0472">Membrane</keyword>
<feature type="transmembrane region" description="Helical" evidence="1">
    <location>
        <begin position="104"/>
        <end position="121"/>
    </location>
</feature>
<reference evidence="2" key="1">
    <citation type="submission" date="2012-11" db="EMBL/GenBank/DDBJ databases">
        <title>The Vampirome: Transcriptome and Proteome Analysis of the Submandibular and Accessory Glands of the Vampire Bat and Vector of Human Rabies, Desmodus rotundus.</title>
        <authorList>
            <person name="Francischetti I.M.B."/>
            <person name="Assumpcao T.C.F."/>
            <person name="Ma D."/>
            <person name="Vicente E.C."/>
            <person name="Ribeiro J.M.C."/>
        </authorList>
    </citation>
    <scope>NUCLEOTIDE SEQUENCE</scope>
    <source>
        <tissue evidence="2">Salivary gland</tissue>
    </source>
</reference>
<accession>K9IGT4</accession>
<proteinExistence type="evidence at transcript level"/>
<name>K9IGT4_DESRO</name>
<dbReference type="AlphaFoldDB" id="K9IGT4"/>
<sequence>MVPLIFLRMYFIDYAITVVLFFFLLIIPLLTVPHPPSFHKLSSCPWVIYISSLAFPFPILFLTSPCLFCIYYLCFLFPVTFPPFSPLSLPTDNPPCDLHFCDSVPVLVVCLVHFCFSFCFFRSRCG</sequence>
<organism evidence="2">
    <name type="scientific">Desmodus rotundus</name>
    <name type="common">Vampire bat</name>
    <dbReference type="NCBI Taxonomy" id="9430"/>
    <lineage>
        <taxon>Eukaryota</taxon>
        <taxon>Metazoa</taxon>
        <taxon>Chordata</taxon>
        <taxon>Craniata</taxon>
        <taxon>Vertebrata</taxon>
        <taxon>Euteleostomi</taxon>
        <taxon>Mammalia</taxon>
        <taxon>Eutheria</taxon>
        <taxon>Laurasiatheria</taxon>
        <taxon>Chiroptera</taxon>
        <taxon>Yangochiroptera</taxon>
        <taxon>Phyllostomidae</taxon>
        <taxon>Desmodontinae</taxon>
        <taxon>Desmodus</taxon>
    </lineage>
</organism>